<comment type="caution">
    <text evidence="2">The sequence shown here is derived from an EMBL/GenBank/DDBJ whole genome shotgun (WGS) entry which is preliminary data.</text>
</comment>
<accession>A0A5M9JNC9</accession>
<sequence length="144" mass="15876">MCVITSMASLITGRGSEIQLHRTIVWCHGLTFGRMSFIVLMLQLFGDQQAETHGFMGIVLGTVSFSIHNLLLARKLSNQNWLRTHGLERPHRSLLDLSPSNNVMESTDQSADENRFGVPAESQFTVINNTVLSSSGSRSNPTSS</sequence>
<evidence type="ECO:0000256" key="1">
    <source>
        <dbReference type="SAM" id="Phobius"/>
    </source>
</evidence>
<evidence type="ECO:0000313" key="2">
    <source>
        <dbReference type="EMBL" id="KAA8570771.1"/>
    </source>
</evidence>
<feature type="transmembrane region" description="Helical" evidence="1">
    <location>
        <begin position="52"/>
        <end position="73"/>
    </location>
</feature>
<keyword evidence="1" id="KW-0472">Membrane</keyword>
<name>A0A5M9JNC9_MONFR</name>
<keyword evidence="3" id="KW-1185">Reference proteome</keyword>
<dbReference type="Proteomes" id="UP000322873">
    <property type="component" value="Unassembled WGS sequence"/>
</dbReference>
<keyword evidence="1" id="KW-0812">Transmembrane</keyword>
<feature type="transmembrane region" description="Helical" evidence="1">
    <location>
        <begin position="24"/>
        <end position="46"/>
    </location>
</feature>
<proteinExistence type="predicted"/>
<keyword evidence="1" id="KW-1133">Transmembrane helix</keyword>
<protein>
    <submittedName>
        <fullName evidence="2">Uncharacterized protein</fullName>
    </submittedName>
</protein>
<dbReference type="AlphaFoldDB" id="A0A5M9JNC9"/>
<evidence type="ECO:0000313" key="3">
    <source>
        <dbReference type="Proteomes" id="UP000322873"/>
    </source>
</evidence>
<organism evidence="2 3">
    <name type="scientific">Monilinia fructicola</name>
    <name type="common">Brown rot fungus</name>
    <name type="synonym">Ciboria fructicola</name>
    <dbReference type="NCBI Taxonomy" id="38448"/>
    <lineage>
        <taxon>Eukaryota</taxon>
        <taxon>Fungi</taxon>
        <taxon>Dikarya</taxon>
        <taxon>Ascomycota</taxon>
        <taxon>Pezizomycotina</taxon>
        <taxon>Leotiomycetes</taxon>
        <taxon>Helotiales</taxon>
        <taxon>Sclerotiniaceae</taxon>
        <taxon>Monilinia</taxon>
    </lineage>
</organism>
<gene>
    <name evidence="2" type="ORF">EYC84_000165</name>
</gene>
<reference evidence="2 3" key="1">
    <citation type="submission" date="2019-06" db="EMBL/GenBank/DDBJ databases">
        <title>Genome Sequence of the Brown Rot Fungal Pathogen Monilinia fructicola.</title>
        <authorList>
            <person name="De Miccolis Angelini R.M."/>
            <person name="Landi L."/>
            <person name="Abate D."/>
            <person name="Pollastro S."/>
            <person name="Romanazzi G."/>
            <person name="Faretra F."/>
        </authorList>
    </citation>
    <scope>NUCLEOTIDE SEQUENCE [LARGE SCALE GENOMIC DNA]</scope>
    <source>
        <strain evidence="2 3">Mfrc123</strain>
    </source>
</reference>
<dbReference type="EMBL" id="VICG01000006">
    <property type="protein sequence ID" value="KAA8570771.1"/>
    <property type="molecule type" value="Genomic_DNA"/>
</dbReference>